<dbReference type="RefSeq" id="WP_073121844.1">
    <property type="nucleotide sequence ID" value="NZ_FRAA01000003.1"/>
</dbReference>
<accession>A0A1M6PRM1</accession>
<dbReference type="Pfam" id="PF14316">
    <property type="entry name" value="DUF4381"/>
    <property type="match status" value="1"/>
</dbReference>
<feature type="transmembrane region" description="Helical" evidence="1">
    <location>
        <begin position="39"/>
        <end position="60"/>
    </location>
</feature>
<name>A0A1M6PRM1_REIAG</name>
<dbReference type="AlphaFoldDB" id="A0A1M6PRM1"/>
<keyword evidence="3" id="KW-1185">Reference proteome</keyword>
<organism evidence="2 3">
    <name type="scientific">Reichenbachiella agariperforans</name>
    <dbReference type="NCBI Taxonomy" id="156994"/>
    <lineage>
        <taxon>Bacteria</taxon>
        <taxon>Pseudomonadati</taxon>
        <taxon>Bacteroidota</taxon>
        <taxon>Cytophagia</taxon>
        <taxon>Cytophagales</taxon>
        <taxon>Reichenbachiellaceae</taxon>
        <taxon>Reichenbachiella</taxon>
    </lineage>
</organism>
<reference evidence="3" key="1">
    <citation type="submission" date="2016-11" db="EMBL/GenBank/DDBJ databases">
        <authorList>
            <person name="Varghese N."/>
            <person name="Submissions S."/>
        </authorList>
    </citation>
    <scope>NUCLEOTIDE SEQUENCE [LARGE SCALE GENOMIC DNA]</scope>
    <source>
        <strain evidence="3">DSM 26134</strain>
    </source>
</reference>
<dbReference type="InterPro" id="IPR025489">
    <property type="entry name" value="DUF4381"/>
</dbReference>
<evidence type="ECO:0000313" key="2">
    <source>
        <dbReference type="EMBL" id="SHK10576.1"/>
    </source>
</evidence>
<dbReference type="STRING" id="156994.SAMN04488028_1035"/>
<keyword evidence="1" id="KW-1133">Transmembrane helix</keyword>
<gene>
    <name evidence="2" type="ORF">SAMN04488028_1035</name>
</gene>
<evidence type="ECO:0008006" key="4">
    <source>
        <dbReference type="Google" id="ProtNLM"/>
    </source>
</evidence>
<sequence length="163" mass="18947">MILQNQDIADSVQTANDVRDVALQGLYEPPPIPFAFETVGWSILAVLIVMMLLILIFFQIRKYVRNRYRREAIQEMEALQEAPLLSSFLIIKRVAIQVFGREEVATLHGREWLEFLEKSAKGVELLRYEEGIYDVLYADQSMTDATQQDIMSNVKKWIRTHAR</sequence>
<dbReference type="Proteomes" id="UP000184474">
    <property type="component" value="Unassembled WGS sequence"/>
</dbReference>
<dbReference type="EMBL" id="FRAA01000003">
    <property type="protein sequence ID" value="SHK10576.1"/>
    <property type="molecule type" value="Genomic_DNA"/>
</dbReference>
<evidence type="ECO:0000313" key="3">
    <source>
        <dbReference type="Proteomes" id="UP000184474"/>
    </source>
</evidence>
<proteinExistence type="predicted"/>
<keyword evidence="1" id="KW-0472">Membrane</keyword>
<protein>
    <recommendedName>
        <fullName evidence="4">DUF4381 domain-containing protein</fullName>
    </recommendedName>
</protein>
<keyword evidence="1" id="KW-0812">Transmembrane</keyword>
<evidence type="ECO:0000256" key="1">
    <source>
        <dbReference type="SAM" id="Phobius"/>
    </source>
</evidence>